<feature type="domain" description="SusD-like N-terminal" evidence="7">
    <location>
        <begin position="76"/>
        <end position="237"/>
    </location>
</feature>
<sequence>MKNIYKLGVLLAVTFLGVGCKKEYLEKFPTAEVSPNTVFETVDNAKMAVNGLSRLMKRQYLESQGFNGEGTIKMWYGNYAGNHCVVPMTGWSSVINLEYVANPLSTYTYYPWYYYYTIIGNANTIISQIDAVPGDEKEKQKIKAQALTFRAYCYMMLAQLYGDRWSSSNNGATNAVVLRTVDGLEDMPLSTLGQAYELIYNDLNTAVGLYESSGLDRAAANNYEVNKDVAYAIYARAALNREDYPNAEKYAALARAKYPLMSATEYKAGFSTPNKEWIWSVYDNEQETIHFYSFLSYMAYNSTASVVRLYPRSISKELYQKIPSSDIRKNMFLDPVSTGLTFNSTTGQGNAAALAYVRNIYKDVRPDAVAFAYMQFKINAVGLPGVGHLNNFRASEMYLIEAEAKFKQGKDASLVQGILNDLTAKSGRDPNYNCTATGAALFDEIKKYRAIELWGEGFDFFDMKRWGDPIIRKSFANGGNFQGALASTIQPTDANGWKLVTPARETDYNTLID</sequence>
<dbReference type="Proteomes" id="UP000190150">
    <property type="component" value="Unassembled WGS sequence"/>
</dbReference>
<comment type="subcellular location">
    <subcellularLocation>
        <location evidence="1">Cell outer membrane</location>
    </subcellularLocation>
</comment>
<protein>
    <submittedName>
        <fullName evidence="8">SusD family protein</fullName>
    </submittedName>
</protein>
<evidence type="ECO:0000313" key="8">
    <source>
        <dbReference type="EMBL" id="SKB73468.1"/>
    </source>
</evidence>
<dbReference type="Pfam" id="PF07980">
    <property type="entry name" value="SusD_RagB"/>
    <property type="match status" value="1"/>
</dbReference>
<dbReference type="SUPFAM" id="SSF48452">
    <property type="entry name" value="TPR-like"/>
    <property type="match status" value="1"/>
</dbReference>
<evidence type="ECO:0000256" key="1">
    <source>
        <dbReference type="ARBA" id="ARBA00004442"/>
    </source>
</evidence>
<evidence type="ECO:0000313" key="9">
    <source>
        <dbReference type="Proteomes" id="UP000190150"/>
    </source>
</evidence>
<evidence type="ECO:0000259" key="6">
    <source>
        <dbReference type="Pfam" id="PF07980"/>
    </source>
</evidence>
<keyword evidence="9" id="KW-1185">Reference proteome</keyword>
<evidence type="ECO:0000256" key="2">
    <source>
        <dbReference type="ARBA" id="ARBA00006275"/>
    </source>
</evidence>
<dbReference type="Gene3D" id="1.25.40.390">
    <property type="match status" value="1"/>
</dbReference>
<dbReference type="AlphaFoldDB" id="A0A1T5DP09"/>
<reference evidence="9" key="1">
    <citation type="submission" date="2017-02" db="EMBL/GenBank/DDBJ databases">
        <authorList>
            <person name="Varghese N."/>
            <person name="Submissions S."/>
        </authorList>
    </citation>
    <scope>NUCLEOTIDE SEQUENCE [LARGE SCALE GENOMIC DNA]</scope>
    <source>
        <strain evidence="9">DSM 24091</strain>
    </source>
</reference>
<dbReference type="InterPro" id="IPR033985">
    <property type="entry name" value="SusD-like_N"/>
</dbReference>
<dbReference type="EMBL" id="FUZF01000008">
    <property type="protein sequence ID" value="SKB73468.1"/>
    <property type="molecule type" value="Genomic_DNA"/>
</dbReference>
<gene>
    <name evidence="8" type="ORF">SAMN05660841_02061</name>
</gene>
<evidence type="ECO:0000256" key="3">
    <source>
        <dbReference type="ARBA" id="ARBA00022729"/>
    </source>
</evidence>
<evidence type="ECO:0000256" key="5">
    <source>
        <dbReference type="ARBA" id="ARBA00023237"/>
    </source>
</evidence>
<dbReference type="Pfam" id="PF14322">
    <property type="entry name" value="SusD-like_3"/>
    <property type="match status" value="1"/>
</dbReference>
<dbReference type="RefSeq" id="WP_079643002.1">
    <property type="nucleotide sequence ID" value="NZ_FUZF01000008.1"/>
</dbReference>
<keyword evidence="5" id="KW-0998">Cell outer membrane</keyword>
<accession>A0A1T5DP09</accession>
<comment type="similarity">
    <text evidence="2">Belongs to the SusD family.</text>
</comment>
<dbReference type="STRING" id="1513896.SAMN05660841_02061"/>
<dbReference type="PROSITE" id="PS51257">
    <property type="entry name" value="PROKAR_LIPOPROTEIN"/>
    <property type="match status" value="1"/>
</dbReference>
<proteinExistence type="inferred from homology"/>
<organism evidence="8 9">
    <name type="scientific">Sphingobacterium nematocida</name>
    <dbReference type="NCBI Taxonomy" id="1513896"/>
    <lineage>
        <taxon>Bacteria</taxon>
        <taxon>Pseudomonadati</taxon>
        <taxon>Bacteroidota</taxon>
        <taxon>Sphingobacteriia</taxon>
        <taxon>Sphingobacteriales</taxon>
        <taxon>Sphingobacteriaceae</taxon>
        <taxon>Sphingobacterium</taxon>
    </lineage>
</organism>
<evidence type="ECO:0000256" key="4">
    <source>
        <dbReference type="ARBA" id="ARBA00023136"/>
    </source>
</evidence>
<dbReference type="InterPro" id="IPR012944">
    <property type="entry name" value="SusD_RagB_dom"/>
</dbReference>
<feature type="domain" description="RagB/SusD" evidence="6">
    <location>
        <begin position="392"/>
        <end position="472"/>
    </location>
</feature>
<dbReference type="GO" id="GO:0009279">
    <property type="term" value="C:cell outer membrane"/>
    <property type="evidence" value="ECO:0007669"/>
    <property type="project" value="UniProtKB-SubCell"/>
</dbReference>
<keyword evidence="3" id="KW-0732">Signal</keyword>
<name>A0A1T5DP09_9SPHI</name>
<keyword evidence="4" id="KW-0472">Membrane</keyword>
<evidence type="ECO:0000259" key="7">
    <source>
        <dbReference type="Pfam" id="PF14322"/>
    </source>
</evidence>
<dbReference type="InterPro" id="IPR011990">
    <property type="entry name" value="TPR-like_helical_dom_sf"/>
</dbReference>
<dbReference type="OrthoDB" id="630434at2"/>